<dbReference type="GO" id="GO:0020037">
    <property type="term" value="F:heme binding"/>
    <property type="evidence" value="ECO:0007669"/>
    <property type="project" value="InterPro"/>
</dbReference>
<evidence type="ECO:0000256" key="2">
    <source>
        <dbReference type="ARBA" id="ARBA00022617"/>
    </source>
</evidence>
<dbReference type="GO" id="GO:0046872">
    <property type="term" value="F:metal ion binding"/>
    <property type="evidence" value="ECO:0007669"/>
    <property type="project" value="UniProtKB-KW"/>
</dbReference>
<proteinExistence type="predicted"/>
<accession>A0A5A7N6D1</accession>
<keyword evidence="4" id="KW-0249">Electron transport</keyword>
<evidence type="ECO:0000256" key="4">
    <source>
        <dbReference type="ARBA" id="ARBA00022982"/>
    </source>
</evidence>
<keyword evidence="1" id="KW-0813">Transport</keyword>
<sequence>MDTMTINKILAGILISLLLVKGSAMLAEGRFHVEAPETPAYAVALPEAETADAAAPEEQGPSLAMLLADASVDKGQRAFAKCAACHSYDKGGANKIGPNLYAVVGASIAHVDGFSYSDALQNHEGDWTYERLDAWLLDPKSTIPGNKMAFAGVRKETERADLIAFLRMQADNPEPLPSPEAASAQDVPAEEPAQE</sequence>
<dbReference type="AlphaFoldDB" id="A0A5A7N6D1"/>
<dbReference type="InterPro" id="IPR002327">
    <property type="entry name" value="Cyt_c_1A/1B"/>
</dbReference>
<dbReference type="Pfam" id="PF00034">
    <property type="entry name" value="Cytochrom_C"/>
    <property type="match status" value="1"/>
</dbReference>
<protein>
    <submittedName>
        <fullName evidence="9">Cytochrome c family protein</fullName>
    </submittedName>
</protein>
<organism evidence="9 10">
    <name type="scientific">Iodidimonas nitroreducens</name>
    <dbReference type="NCBI Taxonomy" id="1236968"/>
    <lineage>
        <taxon>Bacteria</taxon>
        <taxon>Pseudomonadati</taxon>
        <taxon>Pseudomonadota</taxon>
        <taxon>Alphaproteobacteria</taxon>
        <taxon>Iodidimonadales</taxon>
        <taxon>Iodidimonadaceae</taxon>
        <taxon>Iodidimonas</taxon>
    </lineage>
</organism>
<evidence type="ECO:0000256" key="6">
    <source>
        <dbReference type="PROSITE-ProRule" id="PRU00433"/>
    </source>
</evidence>
<evidence type="ECO:0000259" key="8">
    <source>
        <dbReference type="PROSITE" id="PS51007"/>
    </source>
</evidence>
<dbReference type="GO" id="GO:0009055">
    <property type="term" value="F:electron transfer activity"/>
    <property type="evidence" value="ECO:0007669"/>
    <property type="project" value="InterPro"/>
</dbReference>
<dbReference type="PRINTS" id="PR00604">
    <property type="entry name" value="CYTCHRMECIAB"/>
</dbReference>
<dbReference type="InterPro" id="IPR009056">
    <property type="entry name" value="Cyt_c-like_dom"/>
</dbReference>
<feature type="region of interest" description="Disordered" evidence="7">
    <location>
        <begin position="168"/>
        <end position="195"/>
    </location>
</feature>
<keyword evidence="2 6" id="KW-0349">Heme</keyword>
<gene>
    <name evidence="9" type="primary">cycM</name>
    <name evidence="9" type="ORF">JCM17846_02580</name>
</gene>
<keyword evidence="5 6" id="KW-0408">Iron</keyword>
<feature type="domain" description="Cytochrome c" evidence="8">
    <location>
        <begin position="70"/>
        <end position="170"/>
    </location>
</feature>
<dbReference type="Proteomes" id="UP000324996">
    <property type="component" value="Unassembled WGS sequence"/>
</dbReference>
<dbReference type="Gene3D" id="1.10.760.10">
    <property type="entry name" value="Cytochrome c-like domain"/>
    <property type="match status" value="1"/>
</dbReference>
<evidence type="ECO:0000256" key="1">
    <source>
        <dbReference type="ARBA" id="ARBA00022448"/>
    </source>
</evidence>
<keyword evidence="10" id="KW-1185">Reference proteome</keyword>
<evidence type="ECO:0000256" key="7">
    <source>
        <dbReference type="SAM" id="MobiDB-lite"/>
    </source>
</evidence>
<name>A0A5A7N6D1_9PROT</name>
<evidence type="ECO:0000256" key="3">
    <source>
        <dbReference type="ARBA" id="ARBA00022723"/>
    </source>
</evidence>
<evidence type="ECO:0000256" key="5">
    <source>
        <dbReference type="ARBA" id="ARBA00023004"/>
    </source>
</evidence>
<dbReference type="PANTHER" id="PTHR11961">
    <property type="entry name" value="CYTOCHROME C"/>
    <property type="match status" value="1"/>
</dbReference>
<dbReference type="SUPFAM" id="SSF46626">
    <property type="entry name" value="Cytochrome c"/>
    <property type="match status" value="1"/>
</dbReference>
<reference evidence="9 10" key="1">
    <citation type="submission" date="2019-09" db="EMBL/GenBank/DDBJ databases">
        <title>NBRP : Genome information of microbial organism related human and environment.</title>
        <authorList>
            <person name="Hattori M."/>
            <person name="Oshima K."/>
            <person name="Inaba H."/>
            <person name="Suda W."/>
            <person name="Sakamoto M."/>
            <person name="Iino T."/>
            <person name="Kitahara M."/>
            <person name="Oshida Y."/>
            <person name="Iida T."/>
            <person name="Kudo T."/>
            <person name="Itoh T."/>
            <person name="Ohkuma M."/>
        </authorList>
    </citation>
    <scope>NUCLEOTIDE SEQUENCE [LARGE SCALE GENOMIC DNA]</scope>
    <source>
        <strain evidence="9 10">Q-1</strain>
    </source>
</reference>
<comment type="caution">
    <text evidence="9">The sequence shown here is derived from an EMBL/GenBank/DDBJ whole genome shotgun (WGS) entry which is preliminary data.</text>
</comment>
<dbReference type="PROSITE" id="PS51007">
    <property type="entry name" value="CYTC"/>
    <property type="match status" value="1"/>
</dbReference>
<evidence type="ECO:0000313" key="9">
    <source>
        <dbReference type="EMBL" id="GER02576.1"/>
    </source>
</evidence>
<keyword evidence="3 6" id="KW-0479">Metal-binding</keyword>
<evidence type="ECO:0000313" key="10">
    <source>
        <dbReference type="Proteomes" id="UP000324996"/>
    </source>
</evidence>
<dbReference type="InterPro" id="IPR036909">
    <property type="entry name" value="Cyt_c-like_dom_sf"/>
</dbReference>
<dbReference type="EMBL" id="BKCN01000001">
    <property type="protein sequence ID" value="GER02576.1"/>
    <property type="molecule type" value="Genomic_DNA"/>
</dbReference>